<dbReference type="NCBIfam" id="TIGR01031">
    <property type="entry name" value="rpmF_bact"/>
    <property type="match status" value="1"/>
</dbReference>
<evidence type="ECO:0000256" key="3">
    <source>
        <dbReference type="ARBA" id="ARBA00023274"/>
    </source>
</evidence>
<evidence type="ECO:0000256" key="1">
    <source>
        <dbReference type="ARBA" id="ARBA00008560"/>
    </source>
</evidence>
<evidence type="ECO:0000313" key="7">
    <source>
        <dbReference type="EMBL" id="NDV61030.1"/>
    </source>
</evidence>
<dbReference type="Proteomes" id="UP000478417">
    <property type="component" value="Unassembled WGS sequence"/>
</dbReference>
<evidence type="ECO:0000313" key="8">
    <source>
        <dbReference type="Proteomes" id="UP000478417"/>
    </source>
</evidence>
<dbReference type="RefSeq" id="WP_163961582.1">
    <property type="nucleotide sequence ID" value="NZ_JAAGNX010000001.1"/>
</dbReference>
<feature type="compositionally biased region" description="Basic residues" evidence="6">
    <location>
        <begin position="1"/>
        <end position="18"/>
    </location>
</feature>
<feature type="region of interest" description="Disordered" evidence="6">
    <location>
        <begin position="1"/>
        <end position="59"/>
    </location>
</feature>
<gene>
    <name evidence="5 7" type="primary">rpmF</name>
    <name evidence="7" type="ORF">G0Q06_01055</name>
</gene>
<name>A0A6B2LZT7_9BACT</name>
<evidence type="ECO:0000256" key="2">
    <source>
        <dbReference type="ARBA" id="ARBA00022980"/>
    </source>
</evidence>
<evidence type="ECO:0000256" key="6">
    <source>
        <dbReference type="SAM" id="MobiDB-lite"/>
    </source>
</evidence>
<dbReference type="PANTHER" id="PTHR35534">
    <property type="entry name" value="50S RIBOSOMAL PROTEIN L32"/>
    <property type="match status" value="1"/>
</dbReference>
<keyword evidence="3 5" id="KW-0687">Ribonucleoprotein</keyword>
<accession>A0A6B2LZT7</accession>
<dbReference type="InterPro" id="IPR011332">
    <property type="entry name" value="Ribosomal_zn-bd"/>
</dbReference>
<dbReference type="SUPFAM" id="SSF57829">
    <property type="entry name" value="Zn-binding ribosomal proteins"/>
    <property type="match status" value="1"/>
</dbReference>
<dbReference type="InterPro" id="IPR002677">
    <property type="entry name" value="Ribosomal_bL32"/>
</dbReference>
<dbReference type="GO" id="GO:0006412">
    <property type="term" value="P:translation"/>
    <property type="evidence" value="ECO:0007669"/>
    <property type="project" value="UniProtKB-UniRule"/>
</dbReference>
<evidence type="ECO:0000256" key="4">
    <source>
        <dbReference type="ARBA" id="ARBA00035178"/>
    </source>
</evidence>
<keyword evidence="2 5" id="KW-0689">Ribosomal protein</keyword>
<comment type="similarity">
    <text evidence="1 5">Belongs to the bacterial ribosomal protein bL32 family.</text>
</comment>
<dbReference type="EMBL" id="JAAGNX010000001">
    <property type="protein sequence ID" value="NDV61030.1"/>
    <property type="molecule type" value="Genomic_DNA"/>
</dbReference>
<sequence length="59" mass="6687">MGQPKRKQSKQRSRKRRGANQFSAPQLAKDPTDGTAFRPHHVNPANGMYRGRQVVDVEV</sequence>
<protein>
    <recommendedName>
        <fullName evidence="4 5">Large ribosomal subunit protein bL32</fullName>
    </recommendedName>
</protein>
<dbReference type="PANTHER" id="PTHR35534:SF1">
    <property type="entry name" value="LARGE RIBOSOMAL SUBUNIT PROTEIN BL32"/>
    <property type="match status" value="1"/>
</dbReference>
<comment type="caution">
    <text evidence="7">The sequence shown here is derived from an EMBL/GenBank/DDBJ whole genome shotgun (WGS) entry which is preliminary data.</text>
</comment>
<dbReference type="AlphaFoldDB" id="A0A6B2LZT7"/>
<dbReference type="Pfam" id="PF01783">
    <property type="entry name" value="Ribosomal_L32p"/>
    <property type="match status" value="1"/>
</dbReference>
<keyword evidence="8" id="KW-1185">Reference proteome</keyword>
<dbReference type="GO" id="GO:0015934">
    <property type="term" value="C:large ribosomal subunit"/>
    <property type="evidence" value="ECO:0007669"/>
    <property type="project" value="InterPro"/>
</dbReference>
<dbReference type="HAMAP" id="MF_00340">
    <property type="entry name" value="Ribosomal_bL32"/>
    <property type="match status" value="1"/>
</dbReference>
<organism evidence="7 8">
    <name type="scientific">Oceanipulchritudo coccoides</name>
    <dbReference type="NCBI Taxonomy" id="2706888"/>
    <lineage>
        <taxon>Bacteria</taxon>
        <taxon>Pseudomonadati</taxon>
        <taxon>Verrucomicrobiota</taxon>
        <taxon>Opitutia</taxon>
        <taxon>Puniceicoccales</taxon>
        <taxon>Oceanipulchritudinaceae</taxon>
        <taxon>Oceanipulchritudo</taxon>
    </lineage>
</organism>
<dbReference type="GO" id="GO:0003735">
    <property type="term" value="F:structural constituent of ribosome"/>
    <property type="evidence" value="ECO:0007669"/>
    <property type="project" value="InterPro"/>
</dbReference>
<dbReference type="InterPro" id="IPR044957">
    <property type="entry name" value="Ribosomal_bL32_bact"/>
</dbReference>
<proteinExistence type="inferred from homology"/>
<reference evidence="7 8" key="1">
    <citation type="submission" date="2020-02" db="EMBL/GenBank/DDBJ databases">
        <title>Albibacoteraceae fam. nov., the first described family within the subdivision 4 Verrucomicrobia.</title>
        <authorList>
            <person name="Xi F."/>
        </authorList>
    </citation>
    <scope>NUCLEOTIDE SEQUENCE [LARGE SCALE GENOMIC DNA]</scope>
    <source>
        <strain evidence="7 8">CK1056</strain>
    </source>
</reference>
<evidence type="ECO:0000256" key="5">
    <source>
        <dbReference type="HAMAP-Rule" id="MF_00340"/>
    </source>
</evidence>